<reference evidence="1" key="1">
    <citation type="journal article" date="2014" name="Front. Microbiol.">
        <title>High frequency of phylogenetically diverse reductive dehalogenase-homologous genes in deep subseafloor sedimentary metagenomes.</title>
        <authorList>
            <person name="Kawai M."/>
            <person name="Futagami T."/>
            <person name="Toyoda A."/>
            <person name="Takaki Y."/>
            <person name="Nishi S."/>
            <person name="Hori S."/>
            <person name="Arai W."/>
            <person name="Tsubouchi T."/>
            <person name="Morono Y."/>
            <person name="Uchiyama I."/>
            <person name="Ito T."/>
            <person name="Fujiyama A."/>
            <person name="Inagaki F."/>
            <person name="Takami H."/>
        </authorList>
    </citation>
    <scope>NUCLEOTIDE SEQUENCE</scope>
    <source>
        <strain evidence="1">Expedition CK06-06</strain>
    </source>
</reference>
<proteinExistence type="predicted"/>
<feature type="non-terminal residue" evidence="1">
    <location>
        <position position="42"/>
    </location>
</feature>
<name>X1E9F6_9ZZZZ</name>
<dbReference type="AlphaFoldDB" id="X1E9F6"/>
<gene>
    <name evidence="1" type="ORF">S01H4_58787</name>
</gene>
<accession>X1E9F6</accession>
<protein>
    <submittedName>
        <fullName evidence="1">Uncharacterized protein</fullName>
    </submittedName>
</protein>
<comment type="caution">
    <text evidence="1">The sequence shown here is derived from an EMBL/GenBank/DDBJ whole genome shotgun (WGS) entry which is preliminary data.</text>
</comment>
<sequence length="42" mass="5064">MANRVKRATYRLNEELNKHIEELCKKKDPFNNEVVTEIRGYI</sequence>
<organism evidence="1">
    <name type="scientific">marine sediment metagenome</name>
    <dbReference type="NCBI Taxonomy" id="412755"/>
    <lineage>
        <taxon>unclassified sequences</taxon>
        <taxon>metagenomes</taxon>
        <taxon>ecological metagenomes</taxon>
    </lineage>
</organism>
<evidence type="ECO:0000313" key="1">
    <source>
        <dbReference type="EMBL" id="GAH16975.1"/>
    </source>
</evidence>
<dbReference type="EMBL" id="BART01034387">
    <property type="protein sequence ID" value="GAH16975.1"/>
    <property type="molecule type" value="Genomic_DNA"/>
</dbReference>